<evidence type="ECO:0000256" key="3">
    <source>
        <dbReference type="RuleBase" id="RU003476"/>
    </source>
</evidence>
<evidence type="ECO:0000313" key="5">
    <source>
        <dbReference type="EMBL" id="RRH92911.1"/>
    </source>
</evidence>
<dbReference type="AlphaFoldDB" id="A0A3P3F2S6"/>
<dbReference type="Proteomes" id="UP000273786">
    <property type="component" value="Unassembled WGS sequence"/>
</dbReference>
<evidence type="ECO:0000313" key="6">
    <source>
        <dbReference type="Proteomes" id="UP000273786"/>
    </source>
</evidence>
<keyword evidence="6" id="KW-1185">Reference proteome</keyword>
<name>A0A3P3F2S6_9HYPH</name>
<dbReference type="RefSeq" id="WP_125005608.1">
    <property type="nucleotide sequence ID" value="NZ_RQXT01000056.1"/>
</dbReference>
<dbReference type="PROSITE" id="PS51462">
    <property type="entry name" value="NUDIX"/>
    <property type="match status" value="1"/>
</dbReference>
<dbReference type="GO" id="GO:0016787">
    <property type="term" value="F:hydrolase activity"/>
    <property type="evidence" value="ECO:0007669"/>
    <property type="project" value="UniProtKB-KW"/>
</dbReference>
<dbReference type="InterPro" id="IPR020476">
    <property type="entry name" value="Nudix_hydrolase"/>
</dbReference>
<dbReference type="Pfam" id="PF00293">
    <property type="entry name" value="NUDIX"/>
    <property type="match status" value="1"/>
</dbReference>
<comment type="similarity">
    <text evidence="3">Belongs to the Nudix hydrolase family.</text>
</comment>
<dbReference type="InterPro" id="IPR020084">
    <property type="entry name" value="NUDIX_hydrolase_CS"/>
</dbReference>
<proteinExistence type="inferred from homology"/>
<dbReference type="SUPFAM" id="SSF55811">
    <property type="entry name" value="Nudix"/>
    <property type="match status" value="1"/>
</dbReference>
<dbReference type="PANTHER" id="PTHR43046">
    <property type="entry name" value="GDP-MANNOSE MANNOSYL HYDROLASE"/>
    <property type="match status" value="1"/>
</dbReference>
<reference evidence="5 6" key="1">
    <citation type="submission" date="2018-11" db="EMBL/GenBank/DDBJ databases">
        <title>the genome of Mesorhizobium tamadayense DSM 28320.</title>
        <authorList>
            <person name="Gao J."/>
        </authorList>
    </citation>
    <scope>NUCLEOTIDE SEQUENCE [LARGE SCALE GENOMIC DNA]</scope>
    <source>
        <strain evidence="5 6">DSM 28320</strain>
    </source>
</reference>
<evidence type="ECO:0000256" key="1">
    <source>
        <dbReference type="ARBA" id="ARBA00001946"/>
    </source>
</evidence>
<gene>
    <name evidence="5" type="ORF">EH240_30655</name>
</gene>
<dbReference type="CDD" id="cd04680">
    <property type="entry name" value="NUDIX_Hydrolase"/>
    <property type="match status" value="1"/>
</dbReference>
<comment type="cofactor">
    <cofactor evidence="1">
        <name>Mg(2+)</name>
        <dbReference type="ChEBI" id="CHEBI:18420"/>
    </cofactor>
</comment>
<evidence type="ECO:0000259" key="4">
    <source>
        <dbReference type="PROSITE" id="PS51462"/>
    </source>
</evidence>
<dbReference type="InterPro" id="IPR000086">
    <property type="entry name" value="NUDIX_hydrolase_dom"/>
</dbReference>
<dbReference type="PROSITE" id="PS00893">
    <property type="entry name" value="NUDIX_BOX"/>
    <property type="match status" value="1"/>
</dbReference>
<dbReference type="Gene3D" id="3.90.79.10">
    <property type="entry name" value="Nucleoside Triphosphate Pyrophosphohydrolase"/>
    <property type="match status" value="1"/>
</dbReference>
<feature type="domain" description="Nudix hydrolase" evidence="4">
    <location>
        <begin position="33"/>
        <end position="160"/>
    </location>
</feature>
<dbReference type="InterPro" id="IPR015797">
    <property type="entry name" value="NUDIX_hydrolase-like_dom_sf"/>
</dbReference>
<accession>A0A3P3F2S6</accession>
<evidence type="ECO:0000256" key="2">
    <source>
        <dbReference type="ARBA" id="ARBA00022801"/>
    </source>
</evidence>
<dbReference type="EMBL" id="RQXT01000056">
    <property type="protein sequence ID" value="RRH92911.1"/>
    <property type="molecule type" value="Genomic_DNA"/>
</dbReference>
<organism evidence="5 6">
    <name type="scientific">Mesorhizobium tamadayense</name>
    <dbReference type="NCBI Taxonomy" id="425306"/>
    <lineage>
        <taxon>Bacteria</taxon>
        <taxon>Pseudomonadati</taxon>
        <taxon>Pseudomonadota</taxon>
        <taxon>Alphaproteobacteria</taxon>
        <taxon>Hyphomicrobiales</taxon>
        <taxon>Phyllobacteriaceae</taxon>
        <taxon>Mesorhizobium</taxon>
    </lineage>
</organism>
<dbReference type="OrthoDB" id="9800065at2"/>
<keyword evidence="2 3" id="KW-0378">Hydrolase</keyword>
<sequence length="167" mass="18772">MTGAPDPEQALRQTGWPGLRARLFHLYFLLRRPMTLGVRGLVYDRASDSVFLIRHTYMPGWQLPGGGVEVGETLLEALARELAEEGNIALTAPPALKSMHFNRRSSRRDHVGLYLIEAFNQTAPKLPDHEIAEAAFFSLDRLPEDTTPATRRRIAEIFGGEQASVYW</sequence>
<dbReference type="PANTHER" id="PTHR43046:SF16">
    <property type="entry name" value="ADP-RIBOSE PYROPHOSPHATASE YJHB-RELATED"/>
    <property type="match status" value="1"/>
</dbReference>
<dbReference type="PRINTS" id="PR00502">
    <property type="entry name" value="NUDIXFAMILY"/>
</dbReference>
<protein>
    <submittedName>
        <fullName evidence="5">NUDIX domain-containing protein</fullName>
    </submittedName>
</protein>
<comment type="caution">
    <text evidence="5">The sequence shown here is derived from an EMBL/GenBank/DDBJ whole genome shotgun (WGS) entry which is preliminary data.</text>
</comment>